<dbReference type="GO" id="GO:2000641">
    <property type="term" value="P:regulation of early endosome to late endosome transport"/>
    <property type="evidence" value="ECO:0007669"/>
    <property type="project" value="InterPro"/>
</dbReference>
<proteinExistence type="predicted"/>
<protein>
    <submittedName>
        <fullName evidence="2">DnaJ homolog subfamily C member 13-like</fullName>
    </submittedName>
</protein>
<dbReference type="InterPro" id="IPR044978">
    <property type="entry name" value="GRV2/DNAJC13"/>
</dbReference>
<dbReference type="PANTHER" id="PTHR36983">
    <property type="entry name" value="DNAJ HOMOLOG SUBFAMILY C MEMBER 13"/>
    <property type="match status" value="1"/>
</dbReference>
<dbReference type="GO" id="GO:0007032">
    <property type="term" value="P:endosome organization"/>
    <property type="evidence" value="ECO:0007669"/>
    <property type="project" value="InterPro"/>
</dbReference>
<dbReference type="AlphaFoldDB" id="A0A9J7INY8"/>
<dbReference type="GO" id="GO:0010008">
    <property type="term" value="C:endosome membrane"/>
    <property type="evidence" value="ECO:0007669"/>
    <property type="project" value="TreeGrafter"/>
</dbReference>
<gene>
    <name evidence="2" type="primary">LOC111350585</name>
</gene>
<dbReference type="RefSeq" id="XP_022817985.1">
    <property type="nucleotide sequence ID" value="XM_022962217.1"/>
</dbReference>
<name>A0A9J7INY8_SPOLT</name>
<reference evidence="2" key="1">
    <citation type="submission" date="2025-08" db="UniProtKB">
        <authorList>
            <consortium name="RefSeq"/>
        </authorList>
    </citation>
    <scope>IDENTIFICATION</scope>
    <source>
        <strain evidence="2">Ishihara</strain>
        <tissue evidence="2">Whole body</tissue>
    </source>
</reference>
<dbReference type="GO" id="GO:0006898">
    <property type="term" value="P:receptor-mediated endocytosis"/>
    <property type="evidence" value="ECO:0007669"/>
    <property type="project" value="TreeGrafter"/>
</dbReference>
<dbReference type="KEGG" id="sliu:111350585"/>
<dbReference type="PANTHER" id="PTHR36983:SF2">
    <property type="entry name" value="DNAJ HOMOLOG SUBFAMILY C MEMBER 13"/>
    <property type="match status" value="1"/>
</dbReference>
<accession>A0A9J7INY8</accession>
<sequence length="109" mass="11771">MIVFTQKYPQALETDLIGELLSLLETRLDGATAAQLVRALKAMCRSALHGERVKAVLARSAVWDHYSAQRHDLFITAAPQNNLLTGAPHTAGYLTAPPSSIPAQPPPID</sequence>
<evidence type="ECO:0000313" key="2">
    <source>
        <dbReference type="RefSeq" id="XP_022817985.1"/>
    </source>
</evidence>
<organism evidence="1 2">
    <name type="scientific">Spodoptera litura</name>
    <name type="common">Asian cotton leafworm</name>
    <dbReference type="NCBI Taxonomy" id="69820"/>
    <lineage>
        <taxon>Eukaryota</taxon>
        <taxon>Metazoa</taxon>
        <taxon>Ecdysozoa</taxon>
        <taxon>Arthropoda</taxon>
        <taxon>Hexapoda</taxon>
        <taxon>Insecta</taxon>
        <taxon>Pterygota</taxon>
        <taxon>Neoptera</taxon>
        <taxon>Endopterygota</taxon>
        <taxon>Lepidoptera</taxon>
        <taxon>Glossata</taxon>
        <taxon>Ditrysia</taxon>
        <taxon>Noctuoidea</taxon>
        <taxon>Noctuidae</taxon>
        <taxon>Amphipyrinae</taxon>
        <taxon>Spodoptera</taxon>
    </lineage>
</organism>
<evidence type="ECO:0000313" key="1">
    <source>
        <dbReference type="Proteomes" id="UP000301870"/>
    </source>
</evidence>
<keyword evidence="1" id="KW-1185">Reference proteome</keyword>
<dbReference type="Proteomes" id="UP000301870">
    <property type="component" value="Chromosome 1"/>
</dbReference>
<dbReference type="GeneID" id="111350585"/>
<dbReference type="OrthoDB" id="69656at2759"/>